<dbReference type="EMBL" id="AP018929">
    <property type="protein sequence ID" value="BBG22835.1"/>
    <property type="molecule type" value="Genomic_DNA"/>
</dbReference>
<organism evidence="2 3">
    <name type="scientific">Sulfuracidifex tepidarius</name>
    <dbReference type="NCBI Taxonomy" id="1294262"/>
    <lineage>
        <taxon>Archaea</taxon>
        <taxon>Thermoproteota</taxon>
        <taxon>Thermoprotei</taxon>
        <taxon>Sulfolobales</taxon>
        <taxon>Sulfolobaceae</taxon>
        <taxon>Sulfuracidifex</taxon>
    </lineage>
</organism>
<keyword evidence="1" id="KW-0472">Membrane</keyword>
<keyword evidence="1" id="KW-0812">Transmembrane</keyword>
<reference evidence="2 3" key="1">
    <citation type="journal article" date="2020" name="Int. J. Syst. Evol. Microbiol.">
        <title>Sulfuracidifex tepidarius gen. nov., sp. nov. and transfer of Sulfolobus metallicus Huber and Stetter 1992 to the genus Sulfuracidifex as Sulfuracidifex metallicus comb. nov.</title>
        <authorList>
            <person name="Itoh T."/>
            <person name="Miura T."/>
            <person name="Sakai H.D."/>
            <person name="Kato S."/>
            <person name="Ohkuma M."/>
            <person name="Takashina T."/>
        </authorList>
    </citation>
    <scope>NUCLEOTIDE SEQUENCE [LARGE SCALE GENOMIC DNA]</scope>
    <source>
        <strain evidence="2 3">IC-006</strain>
    </source>
</reference>
<evidence type="ECO:0008006" key="4">
    <source>
        <dbReference type="Google" id="ProtNLM"/>
    </source>
</evidence>
<dbReference type="STRING" id="1294262.GCA_001316085_00923"/>
<keyword evidence="3" id="KW-1185">Reference proteome</keyword>
<accession>A0A510DRS4</accession>
<gene>
    <name evidence="2" type="ORF">IC006_0119</name>
</gene>
<evidence type="ECO:0000313" key="3">
    <source>
        <dbReference type="Proteomes" id="UP000322983"/>
    </source>
</evidence>
<dbReference type="AlphaFoldDB" id="A0A510DRS4"/>
<evidence type="ECO:0000313" key="2">
    <source>
        <dbReference type="EMBL" id="BBG22835.1"/>
    </source>
</evidence>
<name>A0A510DRS4_9CREN</name>
<evidence type="ECO:0000256" key="1">
    <source>
        <dbReference type="SAM" id="Phobius"/>
    </source>
</evidence>
<proteinExistence type="predicted"/>
<dbReference type="KEGG" id="step:IC006_0119"/>
<keyword evidence="1" id="KW-1133">Transmembrane helix</keyword>
<dbReference type="Proteomes" id="UP000322983">
    <property type="component" value="Chromosome"/>
</dbReference>
<feature type="transmembrane region" description="Helical" evidence="1">
    <location>
        <begin position="213"/>
        <end position="229"/>
    </location>
</feature>
<sequence>MNRKLYGIFLFFLLAMLVHLNLQAITPNAYLEKGSFTVYKSTDHIYYPYKYNLTNIYINVVEQVFQNGSILLNSTDIDCSSIQHIGLRIFTIGNSSYCIGMRYISPTLLGQNISGLTFEDIKDGYYIYASSNSIQDVNVLGIYYFMPNGVAYKIVFNQTSSGALVSSTCVTLVSTNIGNSSASIPSYSYQLKTPTDVNFVNTIVTTQERIDEYIIGTAIIAIIIIFIFRKGN</sequence>
<protein>
    <recommendedName>
        <fullName evidence="4">Thermopsin</fullName>
    </recommendedName>
</protein>